<evidence type="ECO:0000313" key="2">
    <source>
        <dbReference type="EMBL" id="MET6990233.1"/>
    </source>
</evidence>
<name>A0ABV2SSV6_9FLAO</name>
<accession>A0ABV2SSV6</accession>
<feature type="transmembrane region" description="Helical" evidence="1">
    <location>
        <begin position="9"/>
        <end position="29"/>
    </location>
</feature>
<sequence>MNNRLKNSIALSIIPQIILVKWIGQYPRFIESYYSLGLYQFLSKISRTIFGWLPFSVGDIIYALLFLAIVRYLILNIKKIKQQPKSFIRNIFVVLSTAYFTFHLLWGLNYYRVPLNETLSLEETNSRQALVSFVEKLIDKTNKTQVLITADSTLMVTVPYSKKEILEKTIKGYEELNSQYSIFNYQRPSLKTSLFSTGLSYMGYGGYLNPFTNEAQVNALLPNFRFPVVAGHEVGHQLGYSAENETNFIGYLVTVSNRDMYFKYSAYAYALAYCLSDIKKRDEPTFKRLLGTINSGVKMNYKEISDFWSTYENPTEPVFKSIFDTFLKANNQSKGIESYNAVVSLLINYHEQHPL</sequence>
<dbReference type="InterPro" id="IPR024294">
    <property type="entry name" value="DUF3810"/>
</dbReference>
<dbReference type="Proteomes" id="UP001549799">
    <property type="component" value="Unassembled WGS sequence"/>
</dbReference>
<keyword evidence="1" id="KW-0812">Transmembrane</keyword>
<keyword evidence="1" id="KW-1133">Transmembrane helix</keyword>
<organism evidence="2 3">
    <name type="scientific">Sediminicola arcticus</name>
    <dbReference type="NCBI Taxonomy" id="1574308"/>
    <lineage>
        <taxon>Bacteria</taxon>
        <taxon>Pseudomonadati</taxon>
        <taxon>Bacteroidota</taxon>
        <taxon>Flavobacteriia</taxon>
        <taxon>Flavobacteriales</taxon>
        <taxon>Flavobacteriaceae</taxon>
        <taxon>Sediminicola</taxon>
    </lineage>
</organism>
<dbReference type="RefSeq" id="WP_354614622.1">
    <property type="nucleotide sequence ID" value="NZ_JBEXAE010000002.1"/>
</dbReference>
<gene>
    <name evidence="2" type="ORF">ABXZ36_06195</name>
</gene>
<proteinExistence type="predicted"/>
<dbReference type="Pfam" id="PF12725">
    <property type="entry name" value="DUF3810"/>
    <property type="match status" value="1"/>
</dbReference>
<reference evidence="2 3" key="1">
    <citation type="submission" date="2024-07" db="EMBL/GenBank/DDBJ databases">
        <title>The genome sequence of type strain Sediminicola arcticus GDMCC 1.2805.</title>
        <authorList>
            <person name="Liu Y."/>
        </authorList>
    </citation>
    <scope>NUCLEOTIDE SEQUENCE [LARGE SCALE GENOMIC DNA]</scope>
    <source>
        <strain evidence="2 3">GDMCC 1.2805</strain>
    </source>
</reference>
<dbReference type="EMBL" id="JBEXAE010000002">
    <property type="protein sequence ID" value="MET6990233.1"/>
    <property type="molecule type" value="Genomic_DNA"/>
</dbReference>
<evidence type="ECO:0000313" key="3">
    <source>
        <dbReference type="Proteomes" id="UP001549799"/>
    </source>
</evidence>
<feature type="transmembrane region" description="Helical" evidence="1">
    <location>
        <begin position="49"/>
        <end position="75"/>
    </location>
</feature>
<keyword evidence="3" id="KW-1185">Reference proteome</keyword>
<evidence type="ECO:0000256" key="1">
    <source>
        <dbReference type="SAM" id="Phobius"/>
    </source>
</evidence>
<comment type="caution">
    <text evidence="2">The sequence shown here is derived from an EMBL/GenBank/DDBJ whole genome shotgun (WGS) entry which is preliminary data.</text>
</comment>
<feature type="transmembrane region" description="Helical" evidence="1">
    <location>
        <begin position="87"/>
        <end position="106"/>
    </location>
</feature>
<keyword evidence="1" id="KW-0472">Membrane</keyword>
<protein>
    <submittedName>
        <fullName evidence="2">DUF3810 domain-containing protein</fullName>
    </submittedName>
</protein>